<dbReference type="STRING" id="1903179.BI347_19130"/>
<dbReference type="EMBL" id="MKCS01000003">
    <property type="protein sequence ID" value="OHX10644.1"/>
    <property type="molecule type" value="Genomic_DNA"/>
</dbReference>
<accession>A0A1S1WTS4</accession>
<evidence type="ECO:0000313" key="2">
    <source>
        <dbReference type="EMBL" id="OHX10644.1"/>
    </source>
</evidence>
<name>A0A1S1WTS4_9NEIS</name>
<dbReference type="Proteomes" id="UP000180088">
    <property type="component" value="Unassembled WGS sequence"/>
</dbReference>
<feature type="compositionally biased region" description="Basic residues" evidence="1">
    <location>
        <begin position="12"/>
        <end position="22"/>
    </location>
</feature>
<feature type="region of interest" description="Disordered" evidence="1">
    <location>
        <begin position="1"/>
        <end position="34"/>
    </location>
</feature>
<organism evidence="2 3">
    <name type="scientific">Chromobacterium sphagni</name>
    <dbReference type="NCBI Taxonomy" id="1903179"/>
    <lineage>
        <taxon>Bacteria</taxon>
        <taxon>Pseudomonadati</taxon>
        <taxon>Pseudomonadota</taxon>
        <taxon>Betaproteobacteria</taxon>
        <taxon>Neisseriales</taxon>
        <taxon>Chromobacteriaceae</taxon>
        <taxon>Chromobacterium</taxon>
    </lineage>
</organism>
<sequence length="136" mass="15121">MVDQDDAQCPRLTRKGVVRKSGRGTTTDQQQADQDDTLAKTMHSLHSVEFQQMLNQDNTVCLLTIGVRSWFPWEVKSALAGRQARGMFGKPKSPGLAVEGLYLGKGIKGTDPRPWSVPIPVDTNLRWIIPTKEQCS</sequence>
<protein>
    <submittedName>
        <fullName evidence="2">Uncharacterized protein</fullName>
    </submittedName>
</protein>
<dbReference type="AlphaFoldDB" id="A0A1S1WTS4"/>
<evidence type="ECO:0000256" key="1">
    <source>
        <dbReference type="SAM" id="MobiDB-lite"/>
    </source>
</evidence>
<comment type="caution">
    <text evidence="2">The sequence shown here is derived from an EMBL/GenBank/DDBJ whole genome shotgun (WGS) entry which is preliminary data.</text>
</comment>
<proteinExistence type="predicted"/>
<reference evidence="2 3" key="1">
    <citation type="submission" date="2016-09" db="EMBL/GenBank/DDBJ databases">
        <title>Chromobacterium muskegensis sp. nov., an insecticidal bacterium isolated from Sphagnum bogs.</title>
        <authorList>
            <person name="Sparks M.E."/>
            <person name="Blackburn M.B."/>
            <person name="Gundersen-Rindal D.E."/>
            <person name="Mitchell A."/>
            <person name="Farrar R."/>
            <person name="Kuhar D."/>
        </authorList>
    </citation>
    <scope>NUCLEOTIDE SEQUENCE [LARGE SCALE GENOMIC DNA]</scope>
    <source>
        <strain evidence="2 3">37-2</strain>
    </source>
</reference>
<evidence type="ECO:0000313" key="3">
    <source>
        <dbReference type="Proteomes" id="UP000180088"/>
    </source>
</evidence>
<gene>
    <name evidence="2" type="ORF">BI347_19130</name>
</gene>